<accession>A0AAX4KHZ5</accession>
<dbReference type="Gene3D" id="3.40.1190.20">
    <property type="match status" value="1"/>
</dbReference>
<dbReference type="EMBL" id="CP144089">
    <property type="protein sequence ID" value="WWD06005.1"/>
    <property type="molecule type" value="Genomic_DNA"/>
</dbReference>
<organism evidence="2 3">
    <name type="scientific">Kwoniella europaea PYCC6329</name>
    <dbReference type="NCBI Taxonomy" id="1423913"/>
    <lineage>
        <taxon>Eukaryota</taxon>
        <taxon>Fungi</taxon>
        <taxon>Dikarya</taxon>
        <taxon>Basidiomycota</taxon>
        <taxon>Agaricomycotina</taxon>
        <taxon>Tremellomycetes</taxon>
        <taxon>Tremellales</taxon>
        <taxon>Cryptococcaceae</taxon>
        <taxon>Kwoniella</taxon>
    </lineage>
</organism>
<dbReference type="RefSeq" id="XP_066083972.1">
    <property type="nucleotide sequence ID" value="XM_066227875.1"/>
</dbReference>
<feature type="domain" description="Carbohydrate kinase PfkB" evidence="1">
    <location>
        <begin position="199"/>
        <end position="339"/>
    </location>
</feature>
<evidence type="ECO:0000259" key="1">
    <source>
        <dbReference type="Pfam" id="PF00294"/>
    </source>
</evidence>
<gene>
    <name evidence="2" type="ORF">V865_004090</name>
</gene>
<dbReference type="InterPro" id="IPR011611">
    <property type="entry name" value="PfkB_dom"/>
</dbReference>
<dbReference type="AlphaFoldDB" id="A0AAX4KHZ5"/>
<dbReference type="Proteomes" id="UP001358614">
    <property type="component" value="Chromosome 1"/>
</dbReference>
<evidence type="ECO:0000313" key="3">
    <source>
        <dbReference type="Proteomes" id="UP001358614"/>
    </source>
</evidence>
<dbReference type="SUPFAM" id="SSF53613">
    <property type="entry name" value="Ribokinase-like"/>
    <property type="match status" value="1"/>
</dbReference>
<evidence type="ECO:0000313" key="2">
    <source>
        <dbReference type="EMBL" id="WWD06005.1"/>
    </source>
</evidence>
<protein>
    <recommendedName>
        <fullName evidence="1">Carbohydrate kinase PfkB domain-containing protein</fullName>
    </recommendedName>
</protein>
<reference evidence="2 3" key="1">
    <citation type="submission" date="2024-01" db="EMBL/GenBank/DDBJ databases">
        <title>Comparative genomics of Cryptococcus and Kwoniella reveals pathogenesis evolution and contrasting modes of karyotype evolution via chromosome fusion or intercentromeric recombination.</title>
        <authorList>
            <person name="Coelho M.A."/>
            <person name="David-Palma M."/>
            <person name="Shea T."/>
            <person name="Bowers K."/>
            <person name="McGinley-Smith S."/>
            <person name="Mohammad A.W."/>
            <person name="Gnirke A."/>
            <person name="Yurkov A.M."/>
            <person name="Nowrousian M."/>
            <person name="Sun S."/>
            <person name="Cuomo C.A."/>
            <person name="Heitman J."/>
        </authorList>
    </citation>
    <scope>NUCLEOTIDE SEQUENCE [LARGE SCALE GENOMIC DNA]</scope>
    <source>
        <strain evidence="2 3">PYCC6329</strain>
    </source>
</reference>
<dbReference type="PANTHER" id="PTHR47098">
    <property type="entry name" value="PROTEIN MAK32"/>
    <property type="match status" value="1"/>
</dbReference>
<keyword evidence="3" id="KW-1185">Reference proteome</keyword>
<dbReference type="KEGG" id="ker:91102892"/>
<dbReference type="Pfam" id="PF00294">
    <property type="entry name" value="PfkB"/>
    <property type="match status" value="1"/>
</dbReference>
<dbReference type="InterPro" id="IPR029056">
    <property type="entry name" value="Ribokinase-like"/>
</dbReference>
<sequence>MDYLSPPTEEFLASKGRVTTLGMFIIDQYALRDQDGNETMTEEESIGGGGVFAMISSRMFLPPSRCGLIVDKGDDFPSRFTDILKGYDEEMIWYRKRKGKTTRALNIYSSGKIGQGHQSFKYLSPQLNLLPHDFILPASPFSTPNLPEYMHVVCNTARARLIVDEMREIRENGIDGIGRGWNGKLIWEPMPSSCLPSELDNIISLSRSFTVISPNLLELQSILGITPTSSGTMENAEEAVQKFHQLLSQGMTDRSEVKVPAIIVRCGELGSYTFSDHWKGWVPAYYGEADQDKVVDPTGGGNSFLGGLLAGLLISQGDIKIASIYAATAASFTIEQRGLPTLTVHEDGERWNDEDVWRRLRVLAIRVDKMN</sequence>
<proteinExistence type="predicted"/>
<dbReference type="GeneID" id="91102892"/>
<dbReference type="PANTHER" id="PTHR47098:SF2">
    <property type="entry name" value="PROTEIN MAK32"/>
    <property type="match status" value="1"/>
</dbReference>
<name>A0AAX4KHZ5_9TREE</name>